<name>A0A0M0GFN9_SPOGL</name>
<gene>
    <name evidence="1" type="ORF">AF332_18895</name>
</gene>
<evidence type="ECO:0000313" key="1">
    <source>
        <dbReference type="EMBL" id="KON88669.1"/>
    </source>
</evidence>
<reference evidence="2" key="1">
    <citation type="submission" date="2015-07" db="EMBL/GenBank/DDBJ databases">
        <title>Fjat-10036 dsm4.</title>
        <authorList>
            <person name="Liu B."/>
            <person name="Wang J."/>
            <person name="Zhu Y."/>
            <person name="Liu G."/>
            <person name="Chen Q."/>
            <person name="Chen Z."/>
            <person name="Lan J."/>
            <person name="Che J."/>
            <person name="Ge C."/>
            <person name="Shi H."/>
            <person name="Pan Z."/>
            <person name="Liu X."/>
        </authorList>
    </citation>
    <scope>NUCLEOTIDE SEQUENCE [LARGE SCALE GENOMIC DNA]</scope>
    <source>
        <strain evidence="2">DSM 4</strain>
    </source>
</reference>
<organism evidence="1 2">
    <name type="scientific">Sporosarcina globispora</name>
    <name type="common">Bacillus globisporus</name>
    <dbReference type="NCBI Taxonomy" id="1459"/>
    <lineage>
        <taxon>Bacteria</taxon>
        <taxon>Bacillati</taxon>
        <taxon>Bacillota</taxon>
        <taxon>Bacilli</taxon>
        <taxon>Bacillales</taxon>
        <taxon>Caryophanaceae</taxon>
        <taxon>Sporosarcina</taxon>
    </lineage>
</organism>
<comment type="caution">
    <text evidence="1">The sequence shown here is derived from an EMBL/GenBank/DDBJ whole genome shotgun (WGS) entry which is preliminary data.</text>
</comment>
<protein>
    <submittedName>
        <fullName evidence="1">Uncharacterized protein</fullName>
    </submittedName>
</protein>
<sequence>MQLSQCSQTANLPREFALFVQIFVKRVEKNAIITITAIAKNVPKHALSVLKNAVKWLRDQQVKQASNWVPVFVCYYLQYSLMQE</sequence>
<keyword evidence="2" id="KW-1185">Reference proteome</keyword>
<dbReference type="PATRIC" id="fig|1459.3.peg.4158"/>
<dbReference type="Proteomes" id="UP000037109">
    <property type="component" value="Unassembled WGS sequence"/>
</dbReference>
<evidence type="ECO:0000313" key="2">
    <source>
        <dbReference type="Proteomes" id="UP000037109"/>
    </source>
</evidence>
<accession>A0A0M0GFN9</accession>
<proteinExistence type="predicted"/>
<dbReference type="AlphaFoldDB" id="A0A0M0GFN9"/>
<dbReference type="EMBL" id="LGUF01000007">
    <property type="protein sequence ID" value="KON88669.1"/>
    <property type="molecule type" value="Genomic_DNA"/>
</dbReference>